<keyword evidence="5 7" id="KW-1133">Transmembrane helix</keyword>
<dbReference type="InterPro" id="IPR050171">
    <property type="entry name" value="MFS_Transporters"/>
</dbReference>
<evidence type="ECO:0000256" key="4">
    <source>
        <dbReference type="ARBA" id="ARBA00022692"/>
    </source>
</evidence>
<feature type="transmembrane region" description="Helical" evidence="7">
    <location>
        <begin position="380"/>
        <end position="400"/>
    </location>
</feature>
<proteinExistence type="predicted"/>
<feature type="transmembrane region" description="Helical" evidence="7">
    <location>
        <begin position="61"/>
        <end position="82"/>
    </location>
</feature>
<feature type="transmembrane region" description="Helical" evidence="7">
    <location>
        <begin position="175"/>
        <end position="195"/>
    </location>
</feature>
<gene>
    <name evidence="9" type="ORF">J2S43_006523</name>
</gene>
<dbReference type="InterPro" id="IPR011701">
    <property type="entry name" value="MFS"/>
</dbReference>
<dbReference type="PANTHER" id="PTHR23517:SF2">
    <property type="entry name" value="MULTIDRUG RESISTANCE PROTEIN MDTH"/>
    <property type="match status" value="1"/>
</dbReference>
<dbReference type="InterPro" id="IPR020846">
    <property type="entry name" value="MFS_dom"/>
</dbReference>
<feature type="transmembrane region" description="Helical" evidence="7">
    <location>
        <begin position="293"/>
        <end position="310"/>
    </location>
</feature>
<dbReference type="PROSITE" id="PS50850">
    <property type="entry name" value="MFS"/>
    <property type="match status" value="1"/>
</dbReference>
<evidence type="ECO:0000256" key="6">
    <source>
        <dbReference type="ARBA" id="ARBA00023136"/>
    </source>
</evidence>
<evidence type="ECO:0000256" key="7">
    <source>
        <dbReference type="SAM" id="Phobius"/>
    </source>
</evidence>
<protein>
    <submittedName>
        <fullName evidence="9">MFS family permease</fullName>
    </submittedName>
</protein>
<feature type="transmembrane region" description="Helical" evidence="7">
    <location>
        <begin position="227"/>
        <end position="246"/>
    </location>
</feature>
<accession>A0ABT9N2Y8</accession>
<dbReference type="PROSITE" id="PS00216">
    <property type="entry name" value="SUGAR_TRANSPORT_1"/>
    <property type="match status" value="1"/>
</dbReference>
<evidence type="ECO:0000256" key="3">
    <source>
        <dbReference type="ARBA" id="ARBA00022475"/>
    </source>
</evidence>
<dbReference type="Proteomes" id="UP001240984">
    <property type="component" value="Unassembled WGS sequence"/>
</dbReference>
<dbReference type="InterPro" id="IPR005829">
    <property type="entry name" value="Sugar_transporter_CS"/>
</dbReference>
<dbReference type="SUPFAM" id="SSF103473">
    <property type="entry name" value="MFS general substrate transporter"/>
    <property type="match status" value="1"/>
</dbReference>
<sequence>MKLLQRGYGVRAWLSETAGGLPRTFWYLWAGNLINRMGGFVVIFLAIYLTSARGLSESQAGLVLGLYGAGAAVGTMIGGIAADRFGRRPTLLVAHLGASAMMLNLALAREIPVIAIGAAALGFFAEAARPAFSAMLVDVVEPKDRLRAFTLNYWAINLGFASSAILAGFAAQANYMLLFLVDAATILVTATIIFLRVPESRPAVRVVQAGALAPRTSGMLSLLRDHVFLVYVALNLLIALVFMQHLSTLPIAMTADGLSPATYGVVIALNGVLIVFGQLFVPRLLRGRDHSRVMAVAAIVVGAGFGLTAIAHTAPLYALTVIIWTLGEMLNAPSNSALMAELSPVALRGRYQGVSSLSWAGASAIAPIAGGYVQEHAGHAALWLATAVVCVIAAAGHLLARPSRLRRVAAVAAAEAAVREPAVR</sequence>
<reference evidence="9 10" key="1">
    <citation type="submission" date="2023-07" db="EMBL/GenBank/DDBJ databases">
        <title>Sequencing the genomes of 1000 actinobacteria strains.</title>
        <authorList>
            <person name="Klenk H.-P."/>
        </authorList>
    </citation>
    <scope>NUCLEOTIDE SEQUENCE [LARGE SCALE GENOMIC DNA]</scope>
    <source>
        <strain evidence="9 10">DSM 44710</strain>
    </source>
</reference>
<organism evidence="9 10">
    <name type="scientific">Catenuloplanes nepalensis</name>
    <dbReference type="NCBI Taxonomy" id="587533"/>
    <lineage>
        <taxon>Bacteria</taxon>
        <taxon>Bacillati</taxon>
        <taxon>Actinomycetota</taxon>
        <taxon>Actinomycetes</taxon>
        <taxon>Micromonosporales</taxon>
        <taxon>Micromonosporaceae</taxon>
        <taxon>Catenuloplanes</taxon>
    </lineage>
</organism>
<dbReference type="PANTHER" id="PTHR23517">
    <property type="entry name" value="RESISTANCE PROTEIN MDTM, PUTATIVE-RELATED-RELATED"/>
    <property type="match status" value="1"/>
</dbReference>
<keyword evidence="2" id="KW-0813">Transport</keyword>
<evidence type="ECO:0000256" key="2">
    <source>
        <dbReference type="ARBA" id="ARBA00022448"/>
    </source>
</evidence>
<feature type="transmembrane region" description="Helical" evidence="7">
    <location>
        <begin position="151"/>
        <end position="169"/>
    </location>
</feature>
<keyword evidence="4 7" id="KW-0812">Transmembrane</keyword>
<evidence type="ECO:0000256" key="1">
    <source>
        <dbReference type="ARBA" id="ARBA00004651"/>
    </source>
</evidence>
<dbReference type="Gene3D" id="1.20.1250.20">
    <property type="entry name" value="MFS general substrate transporter like domains"/>
    <property type="match status" value="1"/>
</dbReference>
<dbReference type="CDD" id="cd17329">
    <property type="entry name" value="MFS_MdtH_MDR_like"/>
    <property type="match status" value="1"/>
</dbReference>
<comment type="caution">
    <text evidence="9">The sequence shown here is derived from an EMBL/GenBank/DDBJ whole genome shotgun (WGS) entry which is preliminary data.</text>
</comment>
<dbReference type="InterPro" id="IPR036259">
    <property type="entry name" value="MFS_trans_sf"/>
</dbReference>
<feature type="transmembrane region" description="Helical" evidence="7">
    <location>
        <begin position="261"/>
        <end position="281"/>
    </location>
</feature>
<evidence type="ECO:0000259" key="8">
    <source>
        <dbReference type="PROSITE" id="PS50850"/>
    </source>
</evidence>
<dbReference type="EMBL" id="JAUSRA010000001">
    <property type="protein sequence ID" value="MDP9798011.1"/>
    <property type="molecule type" value="Genomic_DNA"/>
</dbReference>
<feature type="transmembrane region" description="Helical" evidence="7">
    <location>
        <begin position="102"/>
        <end position="125"/>
    </location>
</feature>
<keyword evidence="6 7" id="KW-0472">Membrane</keyword>
<evidence type="ECO:0000313" key="10">
    <source>
        <dbReference type="Proteomes" id="UP001240984"/>
    </source>
</evidence>
<keyword evidence="10" id="KW-1185">Reference proteome</keyword>
<dbReference type="Pfam" id="PF07690">
    <property type="entry name" value="MFS_1"/>
    <property type="match status" value="1"/>
</dbReference>
<keyword evidence="3" id="KW-1003">Cell membrane</keyword>
<feature type="domain" description="Major facilitator superfamily (MFS) profile" evidence="8">
    <location>
        <begin position="24"/>
        <end position="405"/>
    </location>
</feature>
<evidence type="ECO:0000256" key="5">
    <source>
        <dbReference type="ARBA" id="ARBA00022989"/>
    </source>
</evidence>
<comment type="subcellular location">
    <subcellularLocation>
        <location evidence="1">Cell membrane</location>
        <topology evidence="1">Multi-pass membrane protein</topology>
    </subcellularLocation>
</comment>
<name>A0ABT9N2Y8_9ACTN</name>
<evidence type="ECO:0000313" key="9">
    <source>
        <dbReference type="EMBL" id="MDP9798011.1"/>
    </source>
</evidence>
<feature type="transmembrane region" description="Helical" evidence="7">
    <location>
        <begin position="26"/>
        <end position="49"/>
    </location>
</feature>